<dbReference type="PROSITE" id="PS50206">
    <property type="entry name" value="RHODANESE_3"/>
    <property type="match status" value="1"/>
</dbReference>
<dbReference type="EMBL" id="JADGJQ010000055">
    <property type="protein sequence ID" value="KAJ3175162.1"/>
    <property type="molecule type" value="Genomic_DNA"/>
</dbReference>
<gene>
    <name evidence="5" type="ORF">HDU87_006397</name>
</gene>
<feature type="compositionally biased region" description="Basic residues" evidence="1">
    <location>
        <begin position="540"/>
        <end position="551"/>
    </location>
</feature>
<dbReference type="InterPro" id="IPR016193">
    <property type="entry name" value="Cytidine_deaminase-like"/>
</dbReference>
<dbReference type="InterPro" id="IPR046341">
    <property type="entry name" value="SET_dom_sf"/>
</dbReference>
<feature type="domain" description="Rhodanese" evidence="2">
    <location>
        <begin position="935"/>
        <end position="982"/>
    </location>
</feature>
<dbReference type="Gene3D" id="3.40.140.10">
    <property type="entry name" value="Cytidine Deaminase, domain 2"/>
    <property type="match status" value="1"/>
</dbReference>
<proteinExistence type="predicted"/>
<dbReference type="InterPro" id="IPR001763">
    <property type="entry name" value="Rhodanese-like_dom"/>
</dbReference>
<dbReference type="GO" id="GO:0006139">
    <property type="term" value="P:nucleobase-containing compound metabolic process"/>
    <property type="evidence" value="ECO:0007669"/>
    <property type="project" value="UniProtKB-ARBA"/>
</dbReference>
<evidence type="ECO:0000259" key="3">
    <source>
        <dbReference type="PROSITE" id="PS50280"/>
    </source>
</evidence>
<feature type="region of interest" description="Disordered" evidence="1">
    <location>
        <begin position="807"/>
        <end position="855"/>
    </location>
</feature>
<dbReference type="GO" id="GO:0003824">
    <property type="term" value="F:catalytic activity"/>
    <property type="evidence" value="ECO:0007669"/>
    <property type="project" value="InterPro"/>
</dbReference>
<feature type="compositionally biased region" description="Basic residues" evidence="1">
    <location>
        <begin position="489"/>
        <end position="499"/>
    </location>
</feature>
<name>A0AAD5XNZ9_9FUNG</name>
<protein>
    <recommendedName>
        <fullName evidence="7">SET domain-containing protein</fullName>
    </recommendedName>
</protein>
<evidence type="ECO:0000313" key="5">
    <source>
        <dbReference type="EMBL" id="KAJ3175162.1"/>
    </source>
</evidence>
<organism evidence="5 6">
    <name type="scientific">Geranomyces variabilis</name>
    <dbReference type="NCBI Taxonomy" id="109894"/>
    <lineage>
        <taxon>Eukaryota</taxon>
        <taxon>Fungi</taxon>
        <taxon>Fungi incertae sedis</taxon>
        <taxon>Chytridiomycota</taxon>
        <taxon>Chytridiomycota incertae sedis</taxon>
        <taxon>Chytridiomycetes</taxon>
        <taxon>Spizellomycetales</taxon>
        <taxon>Powellomycetaceae</taxon>
        <taxon>Geranomyces</taxon>
    </lineage>
</organism>
<keyword evidence="6" id="KW-1185">Reference proteome</keyword>
<dbReference type="SUPFAM" id="SSF82199">
    <property type="entry name" value="SET domain"/>
    <property type="match status" value="1"/>
</dbReference>
<dbReference type="Gene3D" id="2.170.270.10">
    <property type="entry name" value="SET domain"/>
    <property type="match status" value="1"/>
</dbReference>
<feature type="domain" description="SET" evidence="3">
    <location>
        <begin position="29"/>
        <end position="157"/>
    </location>
</feature>
<evidence type="ECO:0000259" key="4">
    <source>
        <dbReference type="PROSITE" id="PS51747"/>
    </source>
</evidence>
<dbReference type="SUPFAM" id="SSF53927">
    <property type="entry name" value="Cytidine deaminase-like"/>
    <property type="match status" value="1"/>
</dbReference>
<dbReference type="InterPro" id="IPR001214">
    <property type="entry name" value="SET_dom"/>
</dbReference>
<dbReference type="PROSITE" id="PS51747">
    <property type="entry name" value="CYT_DCMP_DEAMINASES_2"/>
    <property type="match status" value="1"/>
</dbReference>
<dbReference type="AlphaFoldDB" id="A0AAD5XNZ9"/>
<feature type="compositionally biased region" description="Low complexity" evidence="1">
    <location>
        <begin position="812"/>
        <end position="822"/>
    </location>
</feature>
<feature type="compositionally biased region" description="Polar residues" evidence="1">
    <location>
        <begin position="422"/>
        <end position="444"/>
    </location>
</feature>
<sequence length="991" mass="106062">MLTDKPLVKYTITPASDTGDPSDSDYLVKWLASGDTVCVRTKNSIYHGKGLFCAQHCIPKGTLIDHYHGKTMSSGEAHAKFPLNGDTFLLDDFNVVVPHSHIPGRFCNDSVILPADCEGDITYSRFANAAFEQENGTVLVRAVCDIAYDEEIIISYGPLYWRAICFELAGFADLPQRFQRSEKCATDKRTLARWSKKLGFAKLPDYLRLVKVERMKSDPTKREQKLYDHYLLRRKKKGVWRSAKQYALHMEGAEVPDSVCPCEVCQKKERSRNPNKRKRTPKDSGEALDTAPALESSMGSNSGSSSDSDGISGASESSTPSTRTVTLRQYALKTGSAKQADSPQRSRSPPQFVRKSNAHLPASPSRITFDESHTSSPSAPRVTVKSAPPLGIGYRPRKVARKSCGQRPPQSAYGLVMPDKSLGTNTLPRVSTPQALAQEASRTPKSARESSEPSAASPDDISIPDKNPPCFPSAPNKSAPQTPALTAARPRKLNRKATKHQPACSPPPRVPVPERSTLSSPSAPEEFAHQASPPLGTYRKFARKSSGHHPVPRLSPTEITDKSPCSPVQVSPPLSAPCLFNVGRQSIEHRVATPSPSDSDSGHARMASPEAFFAANDPPSSPVTPKVGRKTSGRPPIASPEPFLVPDEPSCTFRNPRVARKASGHAPIASPEPFLVADEPSCSLRNPRVARKSSGHAPMASPEPILVADEPLDTPRNSRVARKSSGHAPMALPEPILVADEPLDTSRNSKVARKSIGHAPTVSLEPFLVPDEPSATPRYPRVVRKFSGHTSLASMEIIGQVVPSLVPDQESGSEASPFSSSSSPPPPCSSSSSPSPTERPVTTKASSSASGTEFDIDNEIDQANIRAALAVAKQARNTKSSDVPAVALAYDPAKDKVLAIRTADASKHAAAKCLDTLAARGSKSGDARADGAACGATIYVLDKTGQLCCQCAFKLALAKVGRVVVLEGGIDAGAAQVLSSLQIAVDETTMT</sequence>
<feature type="domain" description="CMP/dCMP-type deaminase" evidence="4">
    <location>
        <begin position="859"/>
        <end position="978"/>
    </location>
</feature>
<dbReference type="PROSITE" id="PS50280">
    <property type="entry name" value="SET"/>
    <property type="match status" value="1"/>
</dbReference>
<evidence type="ECO:0008006" key="7">
    <source>
        <dbReference type="Google" id="ProtNLM"/>
    </source>
</evidence>
<comment type="caution">
    <text evidence="5">The sequence shown here is derived from an EMBL/GenBank/DDBJ whole genome shotgun (WGS) entry which is preliminary data.</text>
</comment>
<evidence type="ECO:0000259" key="2">
    <source>
        <dbReference type="PROSITE" id="PS50206"/>
    </source>
</evidence>
<feature type="compositionally biased region" description="Polar residues" evidence="1">
    <location>
        <begin position="475"/>
        <end position="484"/>
    </location>
</feature>
<accession>A0AAD5XNZ9</accession>
<feature type="region of interest" description="Disordered" evidence="1">
    <location>
        <begin position="266"/>
        <end position="757"/>
    </location>
</feature>
<feature type="compositionally biased region" description="Low complexity" evidence="1">
    <location>
        <begin position="296"/>
        <end position="318"/>
    </location>
</feature>
<evidence type="ECO:0000256" key="1">
    <source>
        <dbReference type="SAM" id="MobiDB-lite"/>
    </source>
</evidence>
<dbReference type="Proteomes" id="UP001212152">
    <property type="component" value="Unassembled WGS sequence"/>
</dbReference>
<feature type="compositionally biased region" description="Polar residues" evidence="1">
    <location>
        <begin position="336"/>
        <end position="349"/>
    </location>
</feature>
<dbReference type="InterPro" id="IPR002125">
    <property type="entry name" value="CMP_dCMP_dom"/>
</dbReference>
<reference evidence="5" key="1">
    <citation type="submission" date="2020-05" db="EMBL/GenBank/DDBJ databases">
        <title>Phylogenomic resolution of chytrid fungi.</title>
        <authorList>
            <person name="Stajich J.E."/>
            <person name="Amses K."/>
            <person name="Simmons R."/>
            <person name="Seto K."/>
            <person name="Myers J."/>
            <person name="Bonds A."/>
            <person name="Quandt C.A."/>
            <person name="Barry K."/>
            <person name="Liu P."/>
            <person name="Grigoriev I."/>
            <person name="Longcore J.E."/>
            <person name="James T.Y."/>
        </authorList>
    </citation>
    <scope>NUCLEOTIDE SEQUENCE</scope>
    <source>
        <strain evidence="5">JEL0379</strain>
    </source>
</reference>
<evidence type="ECO:0000313" key="6">
    <source>
        <dbReference type="Proteomes" id="UP001212152"/>
    </source>
</evidence>